<name>A0A7Z7N9J5_9MYCO</name>
<proteinExistence type="predicted"/>
<keyword evidence="3" id="KW-1185">Reference proteome</keyword>
<dbReference type="Proteomes" id="UP000554965">
    <property type="component" value="Unassembled WGS sequence"/>
</dbReference>
<dbReference type="AlphaFoldDB" id="A0A7Z7N9J5"/>
<dbReference type="InterPro" id="IPR000073">
    <property type="entry name" value="AB_hydrolase_1"/>
</dbReference>
<dbReference type="Pfam" id="PF12697">
    <property type="entry name" value="Abhydrolase_6"/>
    <property type="match status" value="1"/>
</dbReference>
<dbReference type="PANTHER" id="PTHR43433">
    <property type="entry name" value="HYDROLASE, ALPHA/BETA FOLD FAMILY PROTEIN"/>
    <property type="match status" value="1"/>
</dbReference>
<evidence type="ECO:0000313" key="2">
    <source>
        <dbReference type="EMBL" id="SOJ53884.1"/>
    </source>
</evidence>
<dbReference type="InterPro" id="IPR050471">
    <property type="entry name" value="AB_hydrolase"/>
</dbReference>
<keyword evidence="2" id="KW-0378">Hydrolase</keyword>
<evidence type="ECO:0000313" key="3">
    <source>
        <dbReference type="Proteomes" id="UP000554965"/>
    </source>
</evidence>
<dbReference type="SUPFAM" id="SSF53474">
    <property type="entry name" value="alpha/beta-Hydrolases"/>
    <property type="match status" value="1"/>
</dbReference>
<comment type="caution">
    <text evidence="2">The sequence shown here is derived from an EMBL/GenBank/DDBJ whole genome shotgun (WGS) entry which is preliminary data.</text>
</comment>
<organism evidence="2 3">
    <name type="scientific">Mycobacterium simulans</name>
    <dbReference type="NCBI Taxonomy" id="627089"/>
    <lineage>
        <taxon>Bacteria</taxon>
        <taxon>Bacillati</taxon>
        <taxon>Actinomycetota</taxon>
        <taxon>Actinomycetes</taxon>
        <taxon>Mycobacteriales</taxon>
        <taxon>Mycobacteriaceae</taxon>
        <taxon>Mycobacterium</taxon>
    </lineage>
</organism>
<feature type="domain" description="AB hydrolase-1" evidence="1">
    <location>
        <begin position="96"/>
        <end position="350"/>
    </location>
</feature>
<dbReference type="EMBL" id="OCTY01000002">
    <property type="protein sequence ID" value="SOJ53884.1"/>
    <property type="molecule type" value="Genomic_DNA"/>
</dbReference>
<dbReference type="Gene3D" id="3.40.50.1820">
    <property type="entry name" value="alpha/beta hydrolase"/>
    <property type="match status" value="1"/>
</dbReference>
<dbReference type="GO" id="GO:0047570">
    <property type="term" value="F:3-oxoadipate enol-lactonase activity"/>
    <property type="evidence" value="ECO:0007669"/>
    <property type="project" value="UniProtKB-EC"/>
</dbReference>
<sequence>MLHSTNLCFVQRFDTSNFGEIDRVRRYGHVNSRQPEGGNGAVFEGGAVMSARKTTRGGPRGQVPEALPPSRTLTVRAADGTPLHTQVFGPPDGYPIVLTHGIVCAVRAWAYQIADLATDYRVIAFDHRGHGQSGIPRRGGYSLKHLASDLDSVLDATLAPRERAVIVGHSMGGITIAAWSEHHRRKVARRADAIALINTTTGDLVRKVQLLPVPRGLSPVRVLAARSLINALGGVPLPDAVRIPARYLVAMLAVAADADPSAANLVYELFVQTSPVGRGGCARMLVEELGSRYLNLEGLTVPTLVIGSERDRLTPISQSRRIAATAPNVVGLVELPGGHCWMLEQPQAVNSQLRALAESVTRHARVRRISS</sequence>
<dbReference type="EC" id="3.1.1.24" evidence="2"/>
<evidence type="ECO:0000259" key="1">
    <source>
        <dbReference type="Pfam" id="PF12697"/>
    </source>
</evidence>
<gene>
    <name evidence="2" type="primary">catD_1</name>
    <name evidence="2" type="ORF">MSIMFB_01382</name>
</gene>
<protein>
    <submittedName>
        <fullName evidence="2">3-oxoadipate enol-lactonase 2</fullName>
        <ecNumber evidence="2">3.1.1.24</ecNumber>
    </submittedName>
</protein>
<accession>A0A7Z7N9J5</accession>
<reference evidence="2 3" key="1">
    <citation type="submission" date="2017-10" db="EMBL/GenBank/DDBJ databases">
        <authorList>
            <consortium name="Urmite Genomes"/>
        </authorList>
    </citation>
    <scope>NUCLEOTIDE SEQUENCE [LARGE SCALE GENOMIC DNA]</scope>
    <source>
        <strain evidence="2 3">FB-527</strain>
    </source>
</reference>
<dbReference type="PANTHER" id="PTHR43433:SF1">
    <property type="entry name" value="BLL5160 PROTEIN"/>
    <property type="match status" value="1"/>
</dbReference>
<dbReference type="InterPro" id="IPR029058">
    <property type="entry name" value="AB_hydrolase_fold"/>
</dbReference>